<protein>
    <submittedName>
        <fullName evidence="1">Uncharacterized protein</fullName>
    </submittedName>
</protein>
<dbReference type="EMBL" id="GBEZ01021250">
    <property type="protein sequence ID" value="JAC65485.1"/>
    <property type="molecule type" value="Transcribed_RNA"/>
</dbReference>
<evidence type="ECO:0000313" key="1">
    <source>
        <dbReference type="EMBL" id="JAC65485.1"/>
    </source>
</evidence>
<feature type="non-terminal residue" evidence="1">
    <location>
        <position position="69"/>
    </location>
</feature>
<proteinExistence type="predicted"/>
<gene>
    <name evidence="1" type="ORF">TSPGSL018_15938</name>
</gene>
<sequence length="69" mass="7284">APCPRSPCRAWPRDTEPCKGGCKRGGCHGGRVRGARGRGAMAPDSAARGSRPLALALAREERVDWDGGR</sequence>
<organism evidence="1">
    <name type="scientific">Tetraselmis sp. GSL018</name>
    <dbReference type="NCBI Taxonomy" id="582737"/>
    <lineage>
        <taxon>Eukaryota</taxon>
        <taxon>Viridiplantae</taxon>
        <taxon>Chlorophyta</taxon>
        <taxon>core chlorophytes</taxon>
        <taxon>Chlorodendrophyceae</taxon>
        <taxon>Chlorodendrales</taxon>
        <taxon>Chlorodendraceae</taxon>
        <taxon>Tetraselmis</taxon>
    </lineage>
</organism>
<accession>A0A061R465</accession>
<feature type="non-terminal residue" evidence="1">
    <location>
        <position position="1"/>
    </location>
</feature>
<name>A0A061R465_9CHLO</name>
<reference evidence="1" key="1">
    <citation type="submission" date="2014-05" db="EMBL/GenBank/DDBJ databases">
        <title>The transcriptome of the halophilic microalga Tetraselmis sp. GSL018 isolated from the Great Salt Lake, Utah.</title>
        <authorList>
            <person name="Jinkerson R.E."/>
            <person name="D'Adamo S."/>
            <person name="Posewitz M.C."/>
        </authorList>
    </citation>
    <scope>NUCLEOTIDE SEQUENCE</scope>
    <source>
        <strain evidence="1">GSL018</strain>
    </source>
</reference>
<dbReference type="AlphaFoldDB" id="A0A061R465"/>